<feature type="region of interest" description="Disordered" evidence="1">
    <location>
        <begin position="425"/>
        <end position="479"/>
    </location>
</feature>
<gene>
    <name evidence="2" type="ORF">E4U60_000640</name>
</gene>
<organism evidence="2 3">
    <name type="scientific">Claviceps pazoutovae</name>
    <dbReference type="NCBI Taxonomy" id="1649127"/>
    <lineage>
        <taxon>Eukaryota</taxon>
        <taxon>Fungi</taxon>
        <taxon>Dikarya</taxon>
        <taxon>Ascomycota</taxon>
        <taxon>Pezizomycotina</taxon>
        <taxon>Sordariomycetes</taxon>
        <taxon>Hypocreomycetidae</taxon>
        <taxon>Hypocreales</taxon>
        <taxon>Clavicipitaceae</taxon>
        <taxon>Claviceps</taxon>
    </lineage>
</organism>
<name>A0A9P7SLI3_9HYPO</name>
<evidence type="ECO:0000256" key="1">
    <source>
        <dbReference type="SAM" id="MobiDB-lite"/>
    </source>
</evidence>
<feature type="region of interest" description="Disordered" evidence="1">
    <location>
        <begin position="493"/>
        <end position="544"/>
    </location>
</feature>
<feature type="compositionally biased region" description="Basic and acidic residues" evidence="1">
    <location>
        <begin position="493"/>
        <end position="510"/>
    </location>
</feature>
<protein>
    <submittedName>
        <fullName evidence="2">Uncharacterized protein</fullName>
    </submittedName>
</protein>
<dbReference type="Proteomes" id="UP000706124">
    <property type="component" value="Unassembled WGS sequence"/>
</dbReference>
<evidence type="ECO:0000313" key="2">
    <source>
        <dbReference type="EMBL" id="KAG5948858.1"/>
    </source>
</evidence>
<sequence length="544" mass="62463">MAPTHRKAFAEATSSRSVAKVPAEREGQTLLYDPPDFEVVMRDNPDLPQQWVPIVPIDVSNLNIQMKLVYETLQSWIRNTQGYDPYSSSTIRASYQIACARYQETVHAVRSGNLTGEFDMPRLLQDMQDSSLLLMKTNLLQGALSLQALQAMPLVAPQDPSPEDLDSHVKARLSDFLITMPSSNTIANNPDQSGDVSLTSLPSQPLRQERSALSLVQLDPPRKLPRFDGDRTKFRVWWSRVTAYLEFYGDGFPSSDQYKINWLGSYLQGIAQSWHLVRDTKMKREGVLDTWTAYSTKFQEMFKDKAEEHRNTVKAYKKAVRASKIAAESSKNAARECEKFKRMMELEWQGDTELYLSELRELNDSMHWSGAVLRKHVFSSIPKTMIEWVYMRNWPLPESDDEFLNAVSDVGQSYENFLDISASIAEHSEPDQPKVKEPERRRQRPRSSNPVSRTKESRKSDRVKISTPAEEASQGIDPSANVDCWRCGREFRDSHKTSTSYARKDVDGREVPPALKAGSLKRRREVEEEEHERDFYRRWKPSTP</sequence>
<comment type="caution">
    <text evidence="2">The sequence shown here is derived from an EMBL/GenBank/DDBJ whole genome shotgun (WGS) entry which is preliminary data.</text>
</comment>
<feature type="compositionally biased region" description="Basic and acidic residues" evidence="1">
    <location>
        <begin position="453"/>
        <end position="464"/>
    </location>
</feature>
<dbReference type="AlphaFoldDB" id="A0A9P7SLI3"/>
<reference evidence="2 3" key="1">
    <citation type="journal article" date="2020" name="bioRxiv">
        <title>Whole genome comparisons of ergot fungi reveals the divergence and evolution of species within the genus Claviceps are the result of varying mechanisms driving genome evolution and host range expansion.</title>
        <authorList>
            <person name="Wyka S.A."/>
            <person name="Mondo S.J."/>
            <person name="Liu M."/>
            <person name="Dettman J."/>
            <person name="Nalam V."/>
            <person name="Broders K.D."/>
        </authorList>
    </citation>
    <scope>NUCLEOTIDE SEQUENCE [LARGE SCALE GENOMIC DNA]</scope>
    <source>
        <strain evidence="2 3">CCC 1485</strain>
    </source>
</reference>
<proteinExistence type="predicted"/>
<dbReference type="OrthoDB" id="4954585at2759"/>
<accession>A0A9P7SLI3</accession>
<keyword evidence="3" id="KW-1185">Reference proteome</keyword>
<evidence type="ECO:0000313" key="3">
    <source>
        <dbReference type="Proteomes" id="UP000706124"/>
    </source>
</evidence>
<feature type="compositionally biased region" description="Basic and acidic residues" evidence="1">
    <location>
        <begin position="426"/>
        <end position="440"/>
    </location>
</feature>
<dbReference type="EMBL" id="SRPO01000012">
    <property type="protein sequence ID" value="KAG5948858.1"/>
    <property type="molecule type" value="Genomic_DNA"/>
</dbReference>